<sequence length="113" mass="12633">MPLPVMCQVSSTCIRLAIQLTSAVCTVCVSQFVKSPYHFTPTMHICYLRGIRRHIHFHLYILYSVDVRTAGVQNVACAIAYAMCICHLTVFQGSNVITCAITLTVYTCHLYSV</sequence>
<accession>A0A915C2Y3</accession>
<evidence type="ECO:0000313" key="3">
    <source>
        <dbReference type="WBParaSite" id="PgR083X_g017_t01"/>
    </source>
</evidence>
<feature type="chain" id="PRO_5037778913" evidence="1">
    <location>
        <begin position="24"/>
        <end position="113"/>
    </location>
</feature>
<dbReference type="WBParaSite" id="PgR083X_g017_t01">
    <property type="protein sequence ID" value="PgR083X_g017_t01"/>
    <property type="gene ID" value="PgR083X_g017"/>
</dbReference>
<evidence type="ECO:0000313" key="2">
    <source>
        <dbReference type="Proteomes" id="UP000887569"/>
    </source>
</evidence>
<keyword evidence="1" id="KW-0732">Signal</keyword>
<name>A0A915C2Y3_PARUN</name>
<evidence type="ECO:0000256" key="1">
    <source>
        <dbReference type="SAM" id="SignalP"/>
    </source>
</evidence>
<feature type="signal peptide" evidence="1">
    <location>
        <begin position="1"/>
        <end position="23"/>
    </location>
</feature>
<proteinExistence type="predicted"/>
<reference evidence="3" key="1">
    <citation type="submission" date="2022-11" db="UniProtKB">
        <authorList>
            <consortium name="WormBaseParasite"/>
        </authorList>
    </citation>
    <scope>IDENTIFICATION</scope>
</reference>
<dbReference type="Proteomes" id="UP000887569">
    <property type="component" value="Unplaced"/>
</dbReference>
<keyword evidence="2" id="KW-1185">Reference proteome</keyword>
<protein>
    <submittedName>
        <fullName evidence="3">Secreted protein</fullName>
    </submittedName>
</protein>
<dbReference type="AlphaFoldDB" id="A0A915C2Y3"/>
<organism evidence="2 3">
    <name type="scientific">Parascaris univalens</name>
    <name type="common">Nematode worm</name>
    <dbReference type="NCBI Taxonomy" id="6257"/>
    <lineage>
        <taxon>Eukaryota</taxon>
        <taxon>Metazoa</taxon>
        <taxon>Ecdysozoa</taxon>
        <taxon>Nematoda</taxon>
        <taxon>Chromadorea</taxon>
        <taxon>Rhabditida</taxon>
        <taxon>Spirurina</taxon>
        <taxon>Ascaridomorpha</taxon>
        <taxon>Ascaridoidea</taxon>
        <taxon>Ascarididae</taxon>
        <taxon>Parascaris</taxon>
    </lineage>
</organism>